<reference evidence="1 2" key="1">
    <citation type="submission" date="2016-10" db="EMBL/GenBank/DDBJ databases">
        <authorList>
            <person name="de Groot N.N."/>
        </authorList>
    </citation>
    <scope>NUCLEOTIDE SEQUENCE [LARGE SCALE GENOMIC DNA]</scope>
    <source>
        <strain evidence="1 2">DSM 23142</strain>
    </source>
</reference>
<dbReference type="OrthoDB" id="68692at2"/>
<dbReference type="AlphaFoldDB" id="A0A1G7VMX5"/>
<name>A0A1G7VMX5_9MICO</name>
<sequence length="131" mass="14464">MIPADFTPHRRDDGELVGWIRPAGEFWVAVDLLGREASSPVEWLDAEAVLEERGLGWLAEIWMLEGVTPEPWRVRLVEVTPGGVGEPGRVIVQTDDFGAIDVPVQRMVLAWPAPSTLRPRRPDESGASPFG</sequence>
<organism evidence="1 2">
    <name type="scientific">Microbacterium pygmaeum</name>
    <dbReference type="NCBI Taxonomy" id="370764"/>
    <lineage>
        <taxon>Bacteria</taxon>
        <taxon>Bacillati</taxon>
        <taxon>Actinomycetota</taxon>
        <taxon>Actinomycetes</taxon>
        <taxon>Micrococcales</taxon>
        <taxon>Microbacteriaceae</taxon>
        <taxon>Microbacterium</taxon>
    </lineage>
</organism>
<protein>
    <submittedName>
        <fullName evidence="1">Uncharacterized protein</fullName>
    </submittedName>
</protein>
<accession>A0A1G7VMX5</accession>
<dbReference type="STRING" id="370764.SAMN04489810_0767"/>
<keyword evidence="2" id="KW-1185">Reference proteome</keyword>
<evidence type="ECO:0000313" key="1">
    <source>
        <dbReference type="EMBL" id="SDG61133.1"/>
    </source>
</evidence>
<dbReference type="RefSeq" id="WP_091486616.1">
    <property type="nucleotide sequence ID" value="NZ_LT629692.1"/>
</dbReference>
<evidence type="ECO:0000313" key="2">
    <source>
        <dbReference type="Proteomes" id="UP000199009"/>
    </source>
</evidence>
<proteinExistence type="predicted"/>
<dbReference type="EMBL" id="LT629692">
    <property type="protein sequence ID" value="SDG61133.1"/>
    <property type="molecule type" value="Genomic_DNA"/>
</dbReference>
<dbReference type="Proteomes" id="UP000199009">
    <property type="component" value="Chromosome I"/>
</dbReference>
<gene>
    <name evidence="1" type="ORF">SAMN04489810_0767</name>
</gene>